<dbReference type="GO" id="GO:0005856">
    <property type="term" value="C:cytoskeleton"/>
    <property type="evidence" value="ECO:0007669"/>
    <property type="project" value="TreeGrafter"/>
</dbReference>
<keyword evidence="2" id="KW-1185">Reference proteome</keyword>
<organism evidence="1 2">
    <name type="scientific">Coturnix japonica</name>
    <name type="common">Japanese quail</name>
    <name type="synonym">Coturnix coturnix japonica</name>
    <dbReference type="NCBI Taxonomy" id="93934"/>
    <lineage>
        <taxon>Eukaryota</taxon>
        <taxon>Metazoa</taxon>
        <taxon>Chordata</taxon>
        <taxon>Craniata</taxon>
        <taxon>Vertebrata</taxon>
        <taxon>Euteleostomi</taxon>
        <taxon>Archelosauria</taxon>
        <taxon>Archosauria</taxon>
        <taxon>Dinosauria</taxon>
        <taxon>Saurischia</taxon>
        <taxon>Theropoda</taxon>
        <taxon>Coelurosauria</taxon>
        <taxon>Aves</taxon>
        <taxon>Neognathae</taxon>
        <taxon>Galloanserae</taxon>
        <taxon>Galliformes</taxon>
        <taxon>Phasianidae</taxon>
        <taxon>Perdicinae</taxon>
        <taxon>Coturnix</taxon>
    </lineage>
</organism>
<dbReference type="PANTHER" id="PTHR21580">
    <property type="entry name" value="SHIPPO-1-RELATED"/>
    <property type="match status" value="1"/>
</dbReference>
<dbReference type="Pfam" id="PF07004">
    <property type="entry name" value="SHIPPO-rpt"/>
    <property type="match status" value="3"/>
</dbReference>
<name>A0A8C2SQ57_COTJA</name>
<dbReference type="PANTHER" id="PTHR21580:SF28">
    <property type="entry name" value="BOREALIN N-TERMINAL DOMAIN-CONTAINING PROTEIN-RELATED"/>
    <property type="match status" value="1"/>
</dbReference>
<dbReference type="GeneTree" id="ENSGT00940000156191"/>
<sequence length="211" mass="22877">MGRLPTKNRAPAYTFRGTKRPAAGSCGPGPCYFVEPAITRNGKYVVPGAHLQGRPTTKTTVTPGPSDYRTEAANRHVFKCPPVQSMAFRREPLRTDRPPGPGTYTLPRLMGPNTAYTSASPCYSIRGRSQRGRFDEDLAKTPGPAALPRVAVDVYKKRAPAYTMAARPKHGEGKAVKPGPADYNVTLIKPQAPASTFGIRHSLYTTPLIVE</sequence>
<proteinExistence type="predicted"/>
<evidence type="ECO:0000313" key="2">
    <source>
        <dbReference type="Proteomes" id="UP000694412"/>
    </source>
</evidence>
<reference evidence="1" key="2">
    <citation type="submission" date="2025-08" db="UniProtKB">
        <authorList>
            <consortium name="Ensembl"/>
        </authorList>
    </citation>
    <scope>IDENTIFICATION</scope>
</reference>
<reference evidence="1" key="3">
    <citation type="submission" date="2025-09" db="UniProtKB">
        <authorList>
            <consortium name="Ensembl"/>
        </authorList>
    </citation>
    <scope>IDENTIFICATION</scope>
</reference>
<dbReference type="AlphaFoldDB" id="A0A8C2SQ57"/>
<dbReference type="Ensembl" id="ENSCJPT00005003746.1">
    <property type="protein sequence ID" value="ENSCJPP00005002087.1"/>
    <property type="gene ID" value="ENSCJPG00005002257.1"/>
</dbReference>
<evidence type="ECO:0000313" key="1">
    <source>
        <dbReference type="Ensembl" id="ENSCJPP00005002087.1"/>
    </source>
</evidence>
<dbReference type="InterPro" id="IPR051291">
    <property type="entry name" value="CIMAP"/>
</dbReference>
<dbReference type="Proteomes" id="UP000694412">
    <property type="component" value="Chromosome 26"/>
</dbReference>
<reference evidence="1" key="1">
    <citation type="submission" date="2015-11" db="EMBL/GenBank/DDBJ databases">
        <authorList>
            <consortium name="International Coturnix japonica Genome Analysis Consortium"/>
            <person name="Warren W."/>
            <person name="Burt D.W."/>
            <person name="Antin P.B."/>
            <person name="Lanford R."/>
            <person name="Gros J."/>
            <person name="Wilson R.K."/>
        </authorList>
    </citation>
    <scope>NUCLEOTIDE SEQUENCE [LARGE SCALE GENOMIC DNA]</scope>
</reference>
<accession>A0A8C2SQ57</accession>
<protein>
    <submittedName>
        <fullName evidence="1">Outer dense fiber protein 3-like</fullName>
    </submittedName>
</protein>
<dbReference type="InterPro" id="IPR010736">
    <property type="entry name" value="SHIPPO-rpt"/>
</dbReference>